<organism evidence="1 2">
    <name type="scientific">Cucumis melo var. makuwa</name>
    <name type="common">Oriental melon</name>
    <dbReference type="NCBI Taxonomy" id="1194695"/>
    <lineage>
        <taxon>Eukaryota</taxon>
        <taxon>Viridiplantae</taxon>
        <taxon>Streptophyta</taxon>
        <taxon>Embryophyta</taxon>
        <taxon>Tracheophyta</taxon>
        <taxon>Spermatophyta</taxon>
        <taxon>Magnoliopsida</taxon>
        <taxon>eudicotyledons</taxon>
        <taxon>Gunneridae</taxon>
        <taxon>Pentapetalae</taxon>
        <taxon>rosids</taxon>
        <taxon>fabids</taxon>
        <taxon>Cucurbitales</taxon>
        <taxon>Cucurbitaceae</taxon>
        <taxon>Benincaseae</taxon>
        <taxon>Cucumis</taxon>
    </lineage>
</organism>
<gene>
    <name evidence="1" type="ORF">E6C27_scaffold437G00790</name>
</gene>
<evidence type="ECO:0000313" key="2">
    <source>
        <dbReference type="Proteomes" id="UP000321393"/>
    </source>
</evidence>
<sequence length="92" mass="10778">MCFNDEEVKFNVVNEMTFSADDENYSVIESLGWDYREEEAYHKLSSIENFFEGEGPSHILEELNIVFSERKFESLDLQTKGEKKTMPSIEEP</sequence>
<protein>
    <submittedName>
        <fullName evidence="1">Uncharacterized protein</fullName>
    </submittedName>
</protein>
<comment type="caution">
    <text evidence="1">The sequence shown here is derived from an EMBL/GenBank/DDBJ whole genome shotgun (WGS) entry which is preliminary data.</text>
</comment>
<dbReference type="EMBL" id="SSTE01008669">
    <property type="protein sequence ID" value="KAA0054794.1"/>
    <property type="molecule type" value="Genomic_DNA"/>
</dbReference>
<accession>A0A5A7UI16</accession>
<proteinExistence type="predicted"/>
<name>A0A5A7UI16_CUCMM</name>
<dbReference type="AlphaFoldDB" id="A0A5A7UI16"/>
<reference evidence="1 2" key="1">
    <citation type="submission" date="2019-08" db="EMBL/GenBank/DDBJ databases">
        <title>Draft genome sequences of two oriental melons (Cucumis melo L. var makuwa).</title>
        <authorList>
            <person name="Kwon S.-Y."/>
        </authorList>
    </citation>
    <scope>NUCLEOTIDE SEQUENCE [LARGE SCALE GENOMIC DNA]</scope>
    <source>
        <strain evidence="2">cv. SW 3</strain>
        <tissue evidence="1">Leaf</tissue>
    </source>
</reference>
<dbReference type="Proteomes" id="UP000321393">
    <property type="component" value="Unassembled WGS sequence"/>
</dbReference>
<evidence type="ECO:0000313" key="1">
    <source>
        <dbReference type="EMBL" id="KAA0054794.1"/>
    </source>
</evidence>